<evidence type="ECO:0000313" key="2">
    <source>
        <dbReference type="WBParaSite" id="PS1159_v2.g7300.t1"/>
    </source>
</evidence>
<proteinExistence type="predicted"/>
<organism evidence="1 2">
    <name type="scientific">Panagrolaimus sp. PS1159</name>
    <dbReference type="NCBI Taxonomy" id="55785"/>
    <lineage>
        <taxon>Eukaryota</taxon>
        <taxon>Metazoa</taxon>
        <taxon>Ecdysozoa</taxon>
        <taxon>Nematoda</taxon>
        <taxon>Chromadorea</taxon>
        <taxon>Rhabditida</taxon>
        <taxon>Tylenchina</taxon>
        <taxon>Panagrolaimomorpha</taxon>
        <taxon>Panagrolaimoidea</taxon>
        <taxon>Panagrolaimidae</taxon>
        <taxon>Panagrolaimus</taxon>
    </lineage>
</organism>
<accession>A0AC35GNV1</accession>
<dbReference type="Proteomes" id="UP000887580">
    <property type="component" value="Unplaced"/>
</dbReference>
<sequence>LELRVQATIGKPTHSPFSMQNGETHNKLNIGDRLELCEEALKNLELKVKTLNDLGNQILESLQNPDKNKFATLKVPSPHDPQQQQNLHQNHPTHLKVPREDFRRRVLFKENSIG</sequence>
<evidence type="ECO:0000313" key="1">
    <source>
        <dbReference type="Proteomes" id="UP000887580"/>
    </source>
</evidence>
<protein>
    <submittedName>
        <fullName evidence="2">Uncharacterized protein</fullName>
    </submittedName>
</protein>
<name>A0AC35GNV1_9BILA</name>
<dbReference type="WBParaSite" id="PS1159_v2.g7300.t1">
    <property type="protein sequence ID" value="PS1159_v2.g7300.t1"/>
    <property type="gene ID" value="PS1159_v2.g7300"/>
</dbReference>
<reference evidence="2" key="1">
    <citation type="submission" date="2022-11" db="UniProtKB">
        <authorList>
            <consortium name="WormBaseParasite"/>
        </authorList>
    </citation>
    <scope>IDENTIFICATION</scope>
</reference>